<geneLocation type="plasmid" evidence="3">
    <name>p2</name>
</geneLocation>
<dbReference type="Proteomes" id="UP000298596">
    <property type="component" value="Plasmid p2"/>
</dbReference>
<keyword evidence="3" id="KW-0614">Plasmid</keyword>
<dbReference type="GO" id="GO:0016787">
    <property type="term" value="F:hydrolase activity"/>
    <property type="evidence" value="ECO:0007669"/>
    <property type="project" value="UniProtKB-KW"/>
</dbReference>
<dbReference type="Gene3D" id="3.40.50.1820">
    <property type="entry name" value="alpha/beta hydrolase"/>
    <property type="match status" value="1"/>
</dbReference>
<dbReference type="PANTHER" id="PTHR48081:SF33">
    <property type="entry name" value="KYNURENINE FORMAMIDASE"/>
    <property type="match status" value="1"/>
</dbReference>
<dbReference type="EMBL" id="CP032332">
    <property type="protein sequence ID" value="QCO05842.1"/>
    <property type="molecule type" value="Genomic_DNA"/>
</dbReference>
<evidence type="ECO:0000313" key="4">
    <source>
        <dbReference type="Proteomes" id="UP000298596"/>
    </source>
</evidence>
<accession>A0A4D8QJP3</accession>
<dbReference type="InterPro" id="IPR050300">
    <property type="entry name" value="GDXG_lipolytic_enzyme"/>
</dbReference>
<name>A0A4D8QJP3_AZOBR</name>
<keyword evidence="1 3" id="KW-0378">Hydrolase</keyword>
<dbReference type="InterPro" id="IPR049492">
    <property type="entry name" value="BD-FAE-like_dom"/>
</dbReference>
<dbReference type="AlphaFoldDB" id="A0A4D8QJP3"/>
<dbReference type="PANTHER" id="PTHR48081">
    <property type="entry name" value="AB HYDROLASE SUPERFAMILY PROTEIN C4A8.06C"/>
    <property type="match status" value="1"/>
</dbReference>
<proteinExistence type="predicted"/>
<gene>
    <name evidence="3" type="ORF">D3867_28605</name>
</gene>
<sequence>MNIYRSFTQDQLDLEYNVRAGIPDHLDIFDRWKNDSEKFRQSANLHENLRYGADAAQSIDLFCSAGENAPIVVFIHGGYWQSLDKSDFSYIAKSYIEDGFNFAAVNYRLAPSVSMANIVSDVQNALLWLYRNAQTYRCDPGRIYVTGSSAGGHLTAMMMSTDWRSLSAPSDLVKGGCALSGLYDLEPIRLCYLNEKVRLDQNSAREFSPILRVPAAAAPLLISVGGGESSEFHRQQAVYVQAWREAGLTVQEIEQTDGHHFDMCDRLGDRREPLYQAVVGLIRSHGAA</sequence>
<feature type="domain" description="BD-FAE-like" evidence="2">
    <location>
        <begin position="66"/>
        <end position="161"/>
    </location>
</feature>
<dbReference type="Pfam" id="PF20434">
    <property type="entry name" value="BD-FAE"/>
    <property type="match status" value="1"/>
</dbReference>
<evidence type="ECO:0000259" key="2">
    <source>
        <dbReference type="Pfam" id="PF20434"/>
    </source>
</evidence>
<protein>
    <submittedName>
        <fullName evidence="3">Alpha/beta hydrolase</fullName>
    </submittedName>
</protein>
<organism evidence="3 4">
    <name type="scientific">Azospirillum brasilense</name>
    <dbReference type="NCBI Taxonomy" id="192"/>
    <lineage>
        <taxon>Bacteria</taxon>
        <taxon>Pseudomonadati</taxon>
        <taxon>Pseudomonadota</taxon>
        <taxon>Alphaproteobacteria</taxon>
        <taxon>Rhodospirillales</taxon>
        <taxon>Azospirillaceae</taxon>
        <taxon>Azospirillum</taxon>
    </lineage>
</organism>
<dbReference type="InterPro" id="IPR029058">
    <property type="entry name" value="AB_hydrolase_fold"/>
</dbReference>
<evidence type="ECO:0000256" key="1">
    <source>
        <dbReference type="ARBA" id="ARBA00022801"/>
    </source>
</evidence>
<evidence type="ECO:0000313" key="3">
    <source>
        <dbReference type="EMBL" id="QCO05842.1"/>
    </source>
</evidence>
<dbReference type="SUPFAM" id="SSF53474">
    <property type="entry name" value="alpha/beta-Hydrolases"/>
    <property type="match status" value="1"/>
</dbReference>
<reference evidence="3 4" key="1">
    <citation type="submission" date="2018-09" db="EMBL/GenBank/DDBJ databases">
        <title>Whole genome based analysis of evolution and adaptive divergence in Indian and Brazilian strains of Azospirillum brasilense.</title>
        <authorList>
            <person name="Singh C."/>
            <person name="Tripathi A.K."/>
        </authorList>
    </citation>
    <scope>NUCLEOTIDE SEQUENCE [LARGE SCALE GENOMIC DNA]</scope>
    <source>
        <strain evidence="3 4">MTCC4036</strain>
        <plasmid evidence="3 4">p2</plasmid>
    </source>
</reference>